<dbReference type="SUPFAM" id="SSF52540">
    <property type="entry name" value="P-loop containing nucleoside triphosphate hydrolases"/>
    <property type="match status" value="1"/>
</dbReference>
<keyword evidence="3" id="KW-1185">Reference proteome</keyword>
<dbReference type="InterPro" id="IPR055254">
    <property type="entry name" value="pPIWI_RE_Z"/>
</dbReference>
<dbReference type="InterPro" id="IPR027417">
    <property type="entry name" value="P-loop_NTPase"/>
</dbReference>
<evidence type="ECO:0000259" key="1">
    <source>
        <dbReference type="Pfam" id="PF18155"/>
    </source>
</evidence>
<accession>A0A139X686</accession>
<gene>
    <name evidence="2" type="ORF">WA1_27015</name>
</gene>
<sequence length="1167" mass="133390">MRNISNWSNELCKALRQSEDLKNHVQLNLRDANTKVQQREISRLARLIADVELGITLLREVAPEDPATSVSALLSGYRFPVPALANDENWLLVQKARFYLVRRKGKQWEHCLSEYINIPEMIRIFKLTDSSDAPQLIPCSTYPNRLQLYRRSLSTTPPHQTRKVKLATSGYWYAKIFHKGKSPIEVPINISETIANLALSPQISFQRTRSRRNHSHTVNLEELRQDAREMDAKLLQAGYDSENYDERLRGIALQLYNSLTNEFQSGKKFQLEQLLHVVGLLNVGKSTLLEVLIYHFAKQGYRCALIVNDVVTAVRLASLFWRGLGIPAAPVLGSDRFQQLEKVYKSILVTKGEEIEKGANHPAWRWFSPVCPILALVQSEEKWEFGNEPCHNLYQKSNIPQDLEDEDLEEWAEDDTEDKYTCPLYYKCPRHQLERDIATAKLWVLTPASFIHTRVPRQLFAEKFTFAEAVYQECEFLFVDEADRVQVQLDEAFAPDEVLLDNSENSFLNKLGLNLAPIYNSNRVSMTASWFEAWTNAQYDAQKAINRICPLVYKKAKLVEWLGHDPFTGHSLFARIIGELVNQSQGETQIKKSKQTRSQRNKAQQSKVLAGLTSVAQRKQQQQYVEELGEFLQAPLSRSRGKELANIALSLLSTESESWVLQEVGEWWLRWLQTHNLPIPDEIQFEELKLKTHFAILVTVLHNRLVFLVDNLSTIYRFIDLHDTSLALVYRPSRDYLPVIPSAPVGNILGFRYTRDRANKGGKLEYFRYVGVGRYLLLNFPTLFAVDDWDGPHTVLISGTSYAPGSPAYHIREQPKVLLEPAARAAGDAGIGKSEFFFSPQRNPVKEYIALSGLPPTARKKAAGEMVKAICYKPGQAKSFLDELLETLEKKEQEDWEKWGNRKRLLLLTNSYDEAELVETILKPLYYRVENIDDIAVLRRDNAPAELRGIRRNQIRELKELPTRIVIAPLMALERGHNILNDRRIAAFGAAVFLCRPMPVPDDWQTTVQQLNDWALQNASNPSLYDALLTSGEPLTLTKVEDKFYQAAIAEMIELNCRGMSFKQLTPKERSVLCWTQLVSIWQVIGRLVRGGVPCIIHFLDTKFAPQSAEDEQDNEYTSLLVGILKELQNAVNPQGKSPWETTLATSLYGAFLNALKQTKKLDYEQS</sequence>
<dbReference type="OrthoDB" id="973800at2"/>
<dbReference type="AlphaFoldDB" id="A0A139X686"/>
<proteinExistence type="predicted"/>
<comment type="caution">
    <text evidence="2">The sequence shown here is derived from an EMBL/GenBank/DDBJ whole genome shotgun (WGS) entry which is preliminary data.</text>
</comment>
<reference evidence="2 3" key="1">
    <citation type="journal article" date="2013" name="Genome Biol. Evol.">
        <title>Genomes of Stigonematalean cyanobacteria (subsection V) and the evolution of oxygenic photosynthesis from prokaryotes to plastids.</title>
        <authorList>
            <person name="Dagan T."/>
            <person name="Roettger M."/>
            <person name="Stucken K."/>
            <person name="Landan G."/>
            <person name="Koch R."/>
            <person name="Major P."/>
            <person name="Gould S.B."/>
            <person name="Goremykin V.V."/>
            <person name="Rippka R."/>
            <person name="Tandeau de Marsac N."/>
            <person name="Gugger M."/>
            <person name="Lockhart P.J."/>
            <person name="Allen J.F."/>
            <person name="Brune I."/>
            <person name="Maus I."/>
            <person name="Puhler A."/>
            <person name="Martin W.F."/>
        </authorList>
    </citation>
    <scope>NUCLEOTIDE SEQUENCE [LARGE SCALE GENOMIC DNA]</scope>
    <source>
        <strain evidence="2 3">PCC 7110</strain>
    </source>
</reference>
<feature type="domain" description="pPIWI-RE three-gene island" evidence="1">
    <location>
        <begin position="45"/>
        <end position="192"/>
    </location>
</feature>
<dbReference type="Pfam" id="PF18155">
    <property type="entry name" value="pPIWI_RE_Z"/>
    <property type="match status" value="1"/>
</dbReference>
<dbReference type="RefSeq" id="WP_017749590.1">
    <property type="nucleotide sequence ID" value="NZ_KQ976354.1"/>
</dbReference>
<dbReference type="Proteomes" id="UP000076925">
    <property type="component" value="Unassembled WGS sequence"/>
</dbReference>
<protein>
    <recommendedName>
        <fullName evidence="1">pPIWI-RE three-gene island domain-containing protein</fullName>
    </recommendedName>
</protein>
<evidence type="ECO:0000313" key="3">
    <source>
        <dbReference type="Proteomes" id="UP000076925"/>
    </source>
</evidence>
<name>A0A139X686_9CYAN</name>
<organism evidence="2 3">
    <name type="scientific">Scytonema hofmannii PCC 7110</name>
    <dbReference type="NCBI Taxonomy" id="128403"/>
    <lineage>
        <taxon>Bacteria</taxon>
        <taxon>Bacillati</taxon>
        <taxon>Cyanobacteriota</taxon>
        <taxon>Cyanophyceae</taxon>
        <taxon>Nostocales</taxon>
        <taxon>Scytonemataceae</taxon>
        <taxon>Scytonema</taxon>
    </lineage>
</organism>
<dbReference type="EMBL" id="ANNX02000030">
    <property type="protein sequence ID" value="KYC40194.1"/>
    <property type="molecule type" value="Genomic_DNA"/>
</dbReference>
<dbReference type="STRING" id="128403.WA1_27015"/>
<evidence type="ECO:0000313" key="2">
    <source>
        <dbReference type="EMBL" id="KYC40194.1"/>
    </source>
</evidence>